<gene>
    <name evidence="4" type="ORF">D4Z93_00555</name>
</gene>
<dbReference type="GO" id="GO:0009254">
    <property type="term" value="P:peptidoglycan turnover"/>
    <property type="evidence" value="ECO:0007669"/>
    <property type="project" value="InterPro"/>
</dbReference>
<dbReference type="EMBL" id="CP032416">
    <property type="protein sequence ID" value="AYD39133.1"/>
    <property type="molecule type" value="Genomic_DNA"/>
</dbReference>
<dbReference type="CDD" id="cd22786">
    <property type="entry name" value="DPBB_YuiC-like"/>
    <property type="match status" value="1"/>
</dbReference>
<dbReference type="PANTHER" id="PTHR39160">
    <property type="entry name" value="CELL WALL-BINDING PROTEIN YOCH"/>
    <property type="match status" value="1"/>
</dbReference>
<dbReference type="Pfam" id="PF03990">
    <property type="entry name" value="DUF348"/>
    <property type="match status" value="2"/>
</dbReference>
<keyword evidence="2" id="KW-1133">Transmembrane helix</keyword>
<keyword evidence="1" id="KW-0732">Signal</keyword>
<evidence type="ECO:0000313" key="5">
    <source>
        <dbReference type="Proteomes" id="UP000266301"/>
    </source>
</evidence>
<dbReference type="InterPro" id="IPR007137">
    <property type="entry name" value="DUF348"/>
</dbReference>
<feature type="transmembrane region" description="Helical" evidence="2">
    <location>
        <begin position="12"/>
        <end position="36"/>
    </location>
</feature>
<protein>
    <submittedName>
        <fullName evidence="4">DUF348 domain-containing protein</fullName>
    </submittedName>
</protein>
<dbReference type="RefSeq" id="WP_119969844.1">
    <property type="nucleotide sequence ID" value="NZ_CP032416.1"/>
</dbReference>
<accession>A0A386H0M9</accession>
<sequence>MVERLKIYFNKYFSNGPKVIIGVFLVILVSLVAIVYNSRKVVTVCIGDKQMRITTFSSNYKKALENNHIVLGPKDKTTPSLDGKVVDKGKITVKKAVNVEVKVDGKKLNIESAEDNVQKMLTAEKIKVNKSDEVNPVKSQPLRQGLTVVVTRLETKDIKGTKPIGYETVVKKDSTKEQGNNQVLQDGQSGEKEVVTRVLYRDGKEISRKIISEVVKRQPVQKIIAVGTLGAYTPSRGGKILYRNAVSMRATGYSAGYESTGKSPGDSDFGITASGTVARRSINGYSSVAVDPRIIPLGTKLYVEGYGYAIAEDTGGAIKGNRVDLFFDSASEANVWGVRNVNVYIIS</sequence>
<proteinExistence type="predicted"/>
<dbReference type="Pfam" id="PF06725">
    <property type="entry name" value="3D"/>
    <property type="match status" value="1"/>
</dbReference>
<evidence type="ECO:0000259" key="3">
    <source>
        <dbReference type="PROSITE" id="PS51109"/>
    </source>
</evidence>
<dbReference type="InterPro" id="IPR036908">
    <property type="entry name" value="RlpA-like_sf"/>
</dbReference>
<dbReference type="AlphaFoldDB" id="A0A386H0M9"/>
<name>A0A386H0M9_9CLOT</name>
<dbReference type="SMART" id="SM01208">
    <property type="entry name" value="G5"/>
    <property type="match status" value="1"/>
</dbReference>
<keyword evidence="2" id="KW-0472">Membrane</keyword>
<dbReference type="KEGG" id="cfer:D4Z93_00555"/>
<dbReference type="Gene3D" id="2.20.230.10">
    <property type="entry name" value="Resuscitation-promoting factor rpfb"/>
    <property type="match status" value="1"/>
</dbReference>
<keyword evidence="5" id="KW-1185">Reference proteome</keyword>
<dbReference type="SUPFAM" id="SSF50685">
    <property type="entry name" value="Barwin-like endoglucanases"/>
    <property type="match status" value="1"/>
</dbReference>
<dbReference type="PANTHER" id="PTHR39160:SF4">
    <property type="entry name" value="RESUSCITATION-PROMOTING FACTOR RPFB"/>
    <property type="match status" value="1"/>
</dbReference>
<evidence type="ECO:0000256" key="2">
    <source>
        <dbReference type="SAM" id="Phobius"/>
    </source>
</evidence>
<dbReference type="PROSITE" id="PS51109">
    <property type="entry name" value="G5"/>
    <property type="match status" value="1"/>
</dbReference>
<reference evidence="4 5" key="1">
    <citation type="journal article" date="2019" name="Int. J. Syst. Evol. Microbiol.">
        <title>Clostridium fermenticellae sp. nov., isolated from the mud in a fermentation cellar for the production of the Chinese liquor, baijiu.</title>
        <authorList>
            <person name="Xu P.X."/>
            <person name="Chai L.J."/>
            <person name="Qiu T."/>
            <person name="Zhang X.J."/>
            <person name="Lu Z.M."/>
            <person name="Xiao C."/>
            <person name="Wang S.T."/>
            <person name="Shen C.H."/>
            <person name="Shi J.S."/>
            <person name="Xu Z.H."/>
        </authorList>
    </citation>
    <scope>NUCLEOTIDE SEQUENCE [LARGE SCALE GENOMIC DNA]</scope>
    <source>
        <strain evidence="4 5">JN500901</strain>
    </source>
</reference>
<dbReference type="Gene3D" id="2.40.40.10">
    <property type="entry name" value="RlpA-like domain"/>
    <property type="match status" value="1"/>
</dbReference>
<dbReference type="Proteomes" id="UP000266301">
    <property type="component" value="Chromosome"/>
</dbReference>
<evidence type="ECO:0000256" key="1">
    <source>
        <dbReference type="ARBA" id="ARBA00022729"/>
    </source>
</evidence>
<keyword evidence="2" id="KW-0812">Transmembrane</keyword>
<feature type="domain" description="G5" evidence="3">
    <location>
        <begin position="150"/>
        <end position="230"/>
    </location>
</feature>
<dbReference type="Pfam" id="PF07501">
    <property type="entry name" value="G5"/>
    <property type="match status" value="1"/>
</dbReference>
<dbReference type="GO" id="GO:0004553">
    <property type="term" value="F:hydrolase activity, hydrolyzing O-glycosyl compounds"/>
    <property type="evidence" value="ECO:0007669"/>
    <property type="project" value="InterPro"/>
</dbReference>
<dbReference type="GO" id="GO:0019867">
    <property type="term" value="C:outer membrane"/>
    <property type="evidence" value="ECO:0007669"/>
    <property type="project" value="InterPro"/>
</dbReference>
<dbReference type="InterPro" id="IPR011098">
    <property type="entry name" value="G5_dom"/>
</dbReference>
<evidence type="ECO:0000313" key="4">
    <source>
        <dbReference type="EMBL" id="AYD39133.1"/>
    </source>
</evidence>
<dbReference type="InterPro" id="IPR051933">
    <property type="entry name" value="Resuscitation_pf_RpfB"/>
</dbReference>
<organism evidence="4 5">
    <name type="scientific">Clostridium fermenticellae</name>
    <dbReference type="NCBI Taxonomy" id="2068654"/>
    <lineage>
        <taxon>Bacteria</taxon>
        <taxon>Bacillati</taxon>
        <taxon>Bacillota</taxon>
        <taxon>Clostridia</taxon>
        <taxon>Eubacteriales</taxon>
        <taxon>Clostridiaceae</taxon>
        <taxon>Clostridium</taxon>
    </lineage>
</organism>
<dbReference type="OrthoDB" id="9798935at2"/>
<dbReference type="InterPro" id="IPR010611">
    <property type="entry name" value="3D_dom"/>
</dbReference>